<keyword evidence="2" id="KW-0443">Lipid metabolism</keyword>
<dbReference type="Proteomes" id="UP000422736">
    <property type="component" value="Chromosome 4"/>
</dbReference>
<reference evidence="4 5" key="1">
    <citation type="submission" date="2016-03" db="EMBL/GenBank/DDBJ databases">
        <title>How can Kluyveromyces marxianus grow so fast - potential evolutionary course in Saccharomyces Complex revealed by comparative genomics.</title>
        <authorList>
            <person name="Mo W."/>
            <person name="Lu W."/>
            <person name="Yang X."/>
            <person name="Qi J."/>
            <person name="Lv H."/>
        </authorList>
    </citation>
    <scope>NUCLEOTIDE SEQUENCE [LARGE SCALE GENOMIC DNA]</scope>
    <source>
        <strain evidence="4 5">FIM1</strain>
    </source>
</reference>
<evidence type="ECO:0000256" key="2">
    <source>
        <dbReference type="ARBA" id="ARBA00022963"/>
    </source>
</evidence>
<keyword evidence="5" id="KW-1185">Reference proteome</keyword>
<dbReference type="PANTHER" id="PTHR12482">
    <property type="entry name" value="LIPASE ROG1-RELATED-RELATED"/>
    <property type="match status" value="1"/>
</dbReference>
<organism evidence="4 5">
    <name type="scientific">Kluyveromyces marxianus</name>
    <name type="common">Yeast</name>
    <name type="synonym">Candida kefyr</name>
    <dbReference type="NCBI Taxonomy" id="4911"/>
    <lineage>
        <taxon>Eukaryota</taxon>
        <taxon>Fungi</taxon>
        <taxon>Dikarya</taxon>
        <taxon>Ascomycota</taxon>
        <taxon>Saccharomycotina</taxon>
        <taxon>Saccharomycetes</taxon>
        <taxon>Saccharomycetales</taxon>
        <taxon>Saccharomycetaceae</taxon>
        <taxon>Kluyveromyces</taxon>
    </lineage>
</organism>
<keyword evidence="2" id="KW-0442">Lipid degradation</keyword>
<feature type="domain" description="DUF676" evidence="3">
    <location>
        <begin position="197"/>
        <end position="417"/>
    </location>
</feature>
<protein>
    <submittedName>
        <fullName evidence="4">Lipase YDR444W</fullName>
    </submittedName>
</protein>
<evidence type="ECO:0000313" key="5">
    <source>
        <dbReference type="Proteomes" id="UP000422736"/>
    </source>
</evidence>
<dbReference type="Pfam" id="PF05057">
    <property type="entry name" value="DUF676"/>
    <property type="match status" value="1"/>
</dbReference>
<dbReference type="InterPro" id="IPR016445">
    <property type="entry name" value="Rog1_fam"/>
</dbReference>
<sequence length="636" mass="71998">MSVEEIEVSPAAKSDSGILLLREGGSLGIGDVNRFKILIDKEKLTTSGVEVIDDTVYLRIKNLESGFLRPVWMTGPYSIYVDVVPHNFDERKSFEGEKIQFLADLKPDETFKAVLNLNNNSKIGSTSQYCWTIDLVAQFTVVTNANLPYSLVIATTYDTCKRELKHHQNDSITDFNGFSYTKIDAEALWNLPPRFPQKPVHLVIITHGIFSSVGGDMLCLKDTIERAAKEAPENDENNIIVRGFTGNVGGSYKGVRKLGFKLGKFVIETIDKLKKEYELTRISFIGHSLGGLVQSMAIHYISVERPDIFDEINGLIPTNFIAAASPFLGVIGDLPKYVSIALDIGALGQTGRDLTLQRTYFLPSRGIVNSHESHDRIKGKPLLELLPKEPALKIFQRFKRRTLYANAAFDGIVPLRTAAMLYLDWKGLSEVQNIRNKHDSNIHHNISNDSYNQSTGEIPEVAADKSSIIQWLLPQSVIKKEKYKPYLRTQTFNLSDSEGKESSNESFVDFKPPKKPNTIRAAASTIIAPLPTELYITNPDSRKDRIVHDKVYSPRELPDIHYKHGKFVKKIVYPNYSIHMKEERIARLWQDTMEWRKVLVELQPDSHNNIIVRRRFVNSFGWVAINHLADEHFGQV</sequence>
<dbReference type="PANTHER" id="PTHR12482:SF20">
    <property type="entry name" value="LIPASE YDR444W-RELATED"/>
    <property type="match status" value="1"/>
</dbReference>
<comment type="similarity">
    <text evidence="1">Belongs to the putative lipase ROG1 family.</text>
</comment>
<gene>
    <name evidence="4" type="ORF">FIM1_3045</name>
</gene>
<evidence type="ECO:0000259" key="3">
    <source>
        <dbReference type="Pfam" id="PF05057"/>
    </source>
</evidence>
<proteinExistence type="inferred from homology"/>
<dbReference type="InterPro" id="IPR029058">
    <property type="entry name" value="AB_hydrolase_fold"/>
</dbReference>
<dbReference type="EMBL" id="CP015057">
    <property type="protein sequence ID" value="QGN16339.1"/>
    <property type="molecule type" value="Genomic_DNA"/>
</dbReference>
<dbReference type="SUPFAM" id="SSF53474">
    <property type="entry name" value="alpha/beta-Hydrolases"/>
    <property type="match status" value="2"/>
</dbReference>
<dbReference type="InterPro" id="IPR044294">
    <property type="entry name" value="Lipase-like"/>
</dbReference>
<evidence type="ECO:0000256" key="1">
    <source>
        <dbReference type="ARBA" id="ARBA00007920"/>
    </source>
</evidence>
<name>A0ABX6EVF5_KLUMA</name>
<dbReference type="Gene3D" id="3.40.50.1820">
    <property type="entry name" value="alpha/beta hydrolase"/>
    <property type="match status" value="1"/>
</dbReference>
<evidence type="ECO:0000313" key="4">
    <source>
        <dbReference type="EMBL" id="QGN16339.1"/>
    </source>
</evidence>
<dbReference type="InterPro" id="IPR007751">
    <property type="entry name" value="DUF676_lipase-like"/>
</dbReference>
<dbReference type="PIRSF" id="PIRSF005412">
    <property type="entry name" value="UCP005412_abhydr"/>
    <property type="match status" value="1"/>
</dbReference>
<accession>A0ABX6EVF5</accession>